<accession>A0A2S7L2I5</accession>
<organism evidence="1 2">
    <name type="scientific">Polaribacter filamentus</name>
    <dbReference type="NCBI Taxonomy" id="53483"/>
    <lineage>
        <taxon>Bacteria</taxon>
        <taxon>Pseudomonadati</taxon>
        <taxon>Bacteroidota</taxon>
        <taxon>Flavobacteriia</taxon>
        <taxon>Flavobacteriales</taxon>
        <taxon>Flavobacteriaceae</taxon>
    </lineage>
</organism>
<proteinExistence type="predicted"/>
<sequence length="72" mass="8662">MKFNFIISTCFLLFIISCKKKEMSKSNLAPKMAITTEYHNQKVYDSYRYMENLKDSIFLNWVKEQEHKLKSS</sequence>
<dbReference type="Proteomes" id="UP000239522">
    <property type="component" value="Unassembled WGS sequence"/>
</dbReference>
<dbReference type="AlphaFoldDB" id="A0A2S7L2I5"/>
<dbReference type="EMBL" id="MQUA01000001">
    <property type="protein sequence ID" value="PQB09100.1"/>
    <property type="molecule type" value="Genomic_DNA"/>
</dbReference>
<evidence type="ECO:0000313" key="2">
    <source>
        <dbReference type="Proteomes" id="UP000239522"/>
    </source>
</evidence>
<comment type="caution">
    <text evidence="1">The sequence shown here is derived from an EMBL/GenBank/DDBJ whole genome shotgun (WGS) entry which is preliminary data.</text>
</comment>
<keyword evidence="2" id="KW-1185">Reference proteome</keyword>
<gene>
    <name evidence="1" type="ORF">BST83_00050</name>
</gene>
<dbReference type="PROSITE" id="PS51257">
    <property type="entry name" value="PROKAR_LIPOPROTEIN"/>
    <property type="match status" value="1"/>
</dbReference>
<dbReference type="SUPFAM" id="SSF50993">
    <property type="entry name" value="Peptidase/esterase 'gauge' domain"/>
    <property type="match status" value="1"/>
</dbReference>
<reference evidence="1 2" key="1">
    <citation type="submission" date="2016-11" db="EMBL/GenBank/DDBJ databases">
        <title>Trade-off between light-utilization and light-protection in marine flavobacteria.</title>
        <authorList>
            <person name="Kumagai Y."/>
        </authorList>
    </citation>
    <scope>NUCLEOTIDE SEQUENCE [LARGE SCALE GENOMIC DNA]</scope>
    <source>
        <strain evidence="1 2">ATCC 700397</strain>
    </source>
</reference>
<name>A0A2S7L2I5_9FLAO</name>
<protein>
    <submittedName>
        <fullName evidence="1">Uncharacterized protein</fullName>
    </submittedName>
</protein>
<evidence type="ECO:0000313" key="1">
    <source>
        <dbReference type="EMBL" id="PQB09100.1"/>
    </source>
</evidence>